<evidence type="ECO:0000259" key="11">
    <source>
        <dbReference type="PROSITE" id="PS50110"/>
    </source>
</evidence>
<dbReference type="InterPro" id="IPR003594">
    <property type="entry name" value="HATPase_dom"/>
</dbReference>
<dbReference type="EMBL" id="SMKL01000025">
    <property type="protein sequence ID" value="TDC51097.1"/>
    <property type="molecule type" value="Genomic_DNA"/>
</dbReference>
<dbReference type="Pfam" id="PF00512">
    <property type="entry name" value="HisKA"/>
    <property type="match status" value="1"/>
</dbReference>
<evidence type="ECO:0000259" key="10">
    <source>
        <dbReference type="PROSITE" id="PS50109"/>
    </source>
</evidence>
<dbReference type="PROSITE" id="PS50113">
    <property type="entry name" value="PAC"/>
    <property type="match status" value="2"/>
</dbReference>
<evidence type="ECO:0000256" key="5">
    <source>
        <dbReference type="ARBA" id="ARBA00022679"/>
    </source>
</evidence>
<comment type="subcellular location">
    <subcellularLocation>
        <location evidence="2">Cell membrane</location>
    </subcellularLocation>
</comment>
<evidence type="ECO:0000259" key="13">
    <source>
        <dbReference type="PROSITE" id="PS50113"/>
    </source>
</evidence>
<dbReference type="InterPro" id="IPR013656">
    <property type="entry name" value="PAS_4"/>
</dbReference>
<dbReference type="InterPro" id="IPR000700">
    <property type="entry name" value="PAS-assoc_C"/>
</dbReference>
<dbReference type="PROSITE" id="PS50112">
    <property type="entry name" value="PAS"/>
    <property type="match status" value="2"/>
</dbReference>
<evidence type="ECO:0000256" key="8">
    <source>
        <dbReference type="PROSITE-ProRule" id="PRU00169"/>
    </source>
</evidence>
<dbReference type="SMART" id="SM00448">
    <property type="entry name" value="REC"/>
    <property type="match status" value="1"/>
</dbReference>
<dbReference type="GO" id="GO:0000155">
    <property type="term" value="F:phosphorelay sensor kinase activity"/>
    <property type="evidence" value="ECO:0007669"/>
    <property type="project" value="InterPro"/>
</dbReference>
<dbReference type="OrthoDB" id="9764154at2"/>
<dbReference type="SMART" id="SM00388">
    <property type="entry name" value="HisKA"/>
    <property type="match status" value="1"/>
</dbReference>
<dbReference type="Gene3D" id="3.40.50.2300">
    <property type="match status" value="1"/>
</dbReference>
<dbReference type="PANTHER" id="PTHR43047:SF72">
    <property type="entry name" value="OSMOSENSING HISTIDINE PROTEIN KINASE SLN1"/>
    <property type="match status" value="1"/>
</dbReference>
<dbReference type="CDD" id="cd00082">
    <property type="entry name" value="HisKA"/>
    <property type="match status" value="1"/>
</dbReference>
<evidence type="ECO:0000256" key="6">
    <source>
        <dbReference type="ARBA" id="ARBA00022777"/>
    </source>
</evidence>
<feature type="domain" description="PAS" evidence="12">
    <location>
        <begin position="171"/>
        <end position="215"/>
    </location>
</feature>
<dbReference type="SMART" id="SM00387">
    <property type="entry name" value="HATPase_c"/>
    <property type="match status" value="1"/>
</dbReference>
<keyword evidence="9" id="KW-0175">Coiled coil</keyword>
<dbReference type="PROSITE" id="PS50110">
    <property type="entry name" value="RESPONSE_REGULATORY"/>
    <property type="match status" value="1"/>
</dbReference>
<dbReference type="InterPro" id="IPR011006">
    <property type="entry name" value="CheY-like_superfamily"/>
</dbReference>
<dbReference type="InterPro" id="IPR000014">
    <property type="entry name" value="PAS"/>
</dbReference>
<organism evidence="14 15">
    <name type="scientific">Jiangella ureilytica</name>
    <dbReference type="NCBI Taxonomy" id="2530374"/>
    <lineage>
        <taxon>Bacteria</taxon>
        <taxon>Bacillati</taxon>
        <taxon>Actinomycetota</taxon>
        <taxon>Actinomycetes</taxon>
        <taxon>Jiangellales</taxon>
        <taxon>Jiangellaceae</taxon>
        <taxon>Jiangella</taxon>
    </lineage>
</organism>
<dbReference type="Pfam" id="PF00072">
    <property type="entry name" value="Response_reg"/>
    <property type="match status" value="1"/>
</dbReference>
<dbReference type="SMART" id="SM00091">
    <property type="entry name" value="PAS"/>
    <property type="match status" value="2"/>
</dbReference>
<keyword evidence="15" id="KW-1185">Reference proteome</keyword>
<sequence length="666" mass="72248">MAGTNGHTRRVPRELPTIVVIDDSTEVRAVITARLRLSGLLEVVGEGGDGTEAVGLAFQHQPSLLLLDLSMPVMDGLEALPGILAVSPATQVVVYSGFDEGGLAQSAEELGAAGFIEKSLPIDRLAGELLAKLPEHHVVPGPRARPAMTVVADPAAHPPIRGRDQQVLDEHLERFREVFEQAAIGMATMTLTGSIVRANRALSDLMGCKPHELVGLDYGRLTSGRGDLLDAALFDITRMSADIVHLEHDVSDASEKRKVLATLAPVRDSRGQALYVFLQVQDITQQRAAEEELRRSEERFRLLVEAVRDYAIFMLDPHGHVASWNAGAERIKGYSATEIIGQHFRVFYPQEKRDEQHPEFELQQALRTGQYGEEGWRLRKDGTRFWANVLITAVFNEMGEHIGFAKVTRDMTEARRVTEQREAAAAAVAAANEQLQRAAEEQRQFLAVTAHELRTPASVLGGTADTLSRHWSELSADDRTRLLHSMSSSAVRLQRLVTDLLTTSRLDADSLRLRPAPTSLAVLVATAIETVRSTREGAGAGAVTAHLEPDVQVLADPGRLVQAIENLIGNALHHGAPPVEIRIGSARGVARVEVTDAGDGVPSEVLKRLFQRFSTGDGARGTGLGLYIARELARAHDGDVVYEPGTPDQPAGTFVLTVPLVPDGDT</sequence>
<dbReference type="InterPro" id="IPR001610">
    <property type="entry name" value="PAC"/>
</dbReference>
<keyword evidence="5" id="KW-0808">Transferase</keyword>
<evidence type="ECO:0000256" key="4">
    <source>
        <dbReference type="ARBA" id="ARBA00022553"/>
    </source>
</evidence>
<dbReference type="Proteomes" id="UP000295621">
    <property type="component" value="Unassembled WGS sequence"/>
</dbReference>
<dbReference type="InterPro" id="IPR036097">
    <property type="entry name" value="HisK_dim/P_sf"/>
</dbReference>
<evidence type="ECO:0000313" key="14">
    <source>
        <dbReference type="EMBL" id="TDC51097.1"/>
    </source>
</evidence>
<dbReference type="SUPFAM" id="SSF47384">
    <property type="entry name" value="Homodimeric domain of signal transducing histidine kinase"/>
    <property type="match status" value="1"/>
</dbReference>
<dbReference type="CDD" id="cd00130">
    <property type="entry name" value="PAS"/>
    <property type="match status" value="1"/>
</dbReference>
<dbReference type="InterPro" id="IPR004358">
    <property type="entry name" value="Sig_transdc_His_kin-like_C"/>
</dbReference>
<dbReference type="Gene3D" id="3.30.565.10">
    <property type="entry name" value="Histidine kinase-like ATPase, C-terminal domain"/>
    <property type="match status" value="1"/>
</dbReference>
<evidence type="ECO:0000256" key="2">
    <source>
        <dbReference type="ARBA" id="ARBA00004236"/>
    </source>
</evidence>
<dbReference type="NCBIfam" id="TIGR00229">
    <property type="entry name" value="sensory_box"/>
    <property type="match status" value="2"/>
</dbReference>
<comment type="caution">
    <text evidence="14">The sequence shown here is derived from an EMBL/GenBank/DDBJ whole genome shotgun (WGS) entry which is preliminary data.</text>
</comment>
<feature type="domain" description="PAS" evidence="12">
    <location>
        <begin position="296"/>
        <end position="369"/>
    </location>
</feature>
<dbReference type="SUPFAM" id="SSF52172">
    <property type="entry name" value="CheY-like"/>
    <property type="match status" value="1"/>
</dbReference>
<dbReference type="PROSITE" id="PS50109">
    <property type="entry name" value="HIS_KIN"/>
    <property type="match status" value="1"/>
</dbReference>
<feature type="domain" description="Response regulatory" evidence="11">
    <location>
        <begin position="17"/>
        <end position="133"/>
    </location>
</feature>
<dbReference type="SUPFAM" id="SSF55874">
    <property type="entry name" value="ATPase domain of HSP90 chaperone/DNA topoisomerase II/histidine kinase"/>
    <property type="match status" value="1"/>
</dbReference>
<dbReference type="SUPFAM" id="SSF55785">
    <property type="entry name" value="PYP-like sensor domain (PAS domain)"/>
    <property type="match status" value="2"/>
</dbReference>
<dbReference type="PANTHER" id="PTHR43047">
    <property type="entry name" value="TWO-COMPONENT HISTIDINE PROTEIN KINASE"/>
    <property type="match status" value="1"/>
</dbReference>
<feature type="domain" description="PAC" evidence="13">
    <location>
        <begin position="371"/>
        <end position="423"/>
    </location>
</feature>
<dbReference type="CDD" id="cd17535">
    <property type="entry name" value="REC_NarL-like"/>
    <property type="match status" value="1"/>
</dbReference>
<evidence type="ECO:0000256" key="7">
    <source>
        <dbReference type="ARBA" id="ARBA00023012"/>
    </source>
</evidence>
<evidence type="ECO:0000256" key="1">
    <source>
        <dbReference type="ARBA" id="ARBA00000085"/>
    </source>
</evidence>
<reference evidence="14 15" key="1">
    <citation type="submission" date="2019-02" db="EMBL/GenBank/DDBJ databases">
        <title>Draft genome sequences of novel Actinobacteria.</title>
        <authorList>
            <person name="Sahin N."/>
            <person name="Ay H."/>
            <person name="Saygin H."/>
        </authorList>
    </citation>
    <scope>NUCLEOTIDE SEQUENCE [LARGE SCALE GENOMIC DNA]</scope>
    <source>
        <strain evidence="14 15">KC603</strain>
    </source>
</reference>
<dbReference type="GO" id="GO:0009927">
    <property type="term" value="F:histidine phosphotransfer kinase activity"/>
    <property type="evidence" value="ECO:0007669"/>
    <property type="project" value="TreeGrafter"/>
</dbReference>
<dbReference type="Pfam" id="PF02518">
    <property type="entry name" value="HATPase_c"/>
    <property type="match status" value="1"/>
</dbReference>
<feature type="domain" description="Histidine kinase" evidence="10">
    <location>
        <begin position="448"/>
        <end position="662"/>
    </location>
</feature>
<dbReference type="Gene3D" id="3.30.450.20">
    <property type="entry name" value="PAS domain"/>
    <property type="match status" value="2"/>
</dbReference>
<evidence type="ECO:0000256" key="9">
    <source>
        <dbReference type="SAM" id="Coils"/>
    </source>
</evidence>
<evidence type="ECO:0000256" key="3">
    <source>
        <dbReference type="ARBA" id="ARBA00012438"/>
    </source>
</evidence>
<feature type="coiled-coil region" evidence="9">
    <location>
        <begin position="414"/>
        <end position="441"/>
    </location>
</feature>
<keyword evidence="7" id="KW-0902">Two-component regulatory system</keyword>
<evidence type="ECO:0000313" key="15">
    <source>
        <dbReference type="Proteomes" id="UP000295621"/>
    </source>
</evidence>
<feature type="domain" description="PAC" evidence="13">
    <location>
        <begin position="239"/>
        <end position="295"/>
    </location>
</feature>
<dbReference type="InterPro" id="IPR005467">
    <property type="entry name" value="His_kinase_dom"/>
</dbReference>
<dbReference type="CDD" id="cd00075">
    <property type="entry name" value="HATPase"/>
    <property type="match status" value="1"/>
</dbReference>
<dbReference type="AlphaFoldDB" id="A0A4R4RMZ8"/>
<gene>
    <name evidence="14" type="ORF">E1212_13190</name>
</gene>
<dbReference type="SMART" id="SM00086">
    <property type="entry name" value="PAC"/>
    <property type="match status" value="2"/>
</dbReference>
<dbReference type="InterPro" id="IPR036890">
    <property type="entry name" value="HATPase_C_sf"/>
</dbReference>
<name>A0A4R4RMZ8_9ACTN</name>
<dbReference type="PRINTS" id="PR00344">
    <property type="entry name" value="BCTRLSENSOR"/>
</dbReference>
<dbReference type="InterPro" id="IPR058245">
    <property type="entry name" value="NreC/VraR/RcsB-like_REC"/>
</dbReference>
<feature type="modified residue" description="4-aspartylphosphate" evidence="8">
    <location>
        <position position="68"/>
    </location>
</feature>
<dbReference type="EC" id="2.7.13.3" evidence="3"/>
<proteinExistence type="predicted"/>
<dbReference type="GO" id="GO:0005886">
    <property type="term" value="C:plasma membrane"/>
    <property type="evidence" value="ECO:0007669"/>
    <property type="project" value="UniProtKB-SubCell"/>
</dbReference>
<protein>
    <recommendedName>
        <fullName evidence="3">histidine kinase</fullName>
        <ecNumber evidence="3">2.7.13.3</ecNumber>
    </recommendedName>
</protein>
<comment type="catalytic activity">
    <reaction evidence="1">
        <text>ATP + protein L-histidine = ADP + protein N-phospho-L-histidine.</text>
        <dbReference type="EC" id="2.7.13.3"/>
    </reaction>
</comment>
<dbReference type="Pfam" id="PF08448">
    <property type="entry name" value="PAS_4"/>
    <property type="match status" value="1"/>
</dbReference>
<dbReference type="InterPro" id="IPR001789">
    <property type="entry name" value="Sig_transdc_resp-reg_receiver"/>
</dbReference>
<dbReference type="InterPro" id="IPR035965">
    <property type="entry name" value="PAS-like_dom_sf"/>
</dbReference>
<keyword evidence="4 8" id="KW-0597">Phosphoprotein</keyword>
<dbReference type="InterPro" id="IPR003661">
    <property type="entry name" value="HisK_dim/P_dom"/>
</dbReference>
<dbReference type="Gene3D" id="1.10.287.130">
    <property type="match status" value="1"/>
</dbReference>
<dbReference type="Pfam" id="PF13426">
    <property type="entry name" value="PAS_9"/>
    <property type="match status" value="1"/>
</dbReference>
<accession>A0A4R4RMZ8</accession>
<evidence type="ECO:0000259" key="12">
    <source>
        <dbReference type="PROSITE" id="PS50112"/>
    </source>
</evidence>
<keyword evidence="6" id="KW-0418">Kinase</keyword>